<reference evidence="2 3" key="1">
    <citation type="submission" date="2024-08" db="EMBL/GenBank/DDBJ databases">
        <title>Halobellus sp. MBLA0158 whole genome sequence.</title>
        <authorList>
            <person name="Hwang C.Y."/>
            <person name="Cho E.-S."/>
            <person name="Seo M.-J."/>
        </authorList>
    </citation>
    <scope>NUCLEOTIDE SEQUENCE [LARGE SCALE GENOMIC DNA]</scope>
    <source>
        <strain evidence="2 3">MBLA0158</strain>
    </source>
</reference>
<proteinExistence type="predicted"/>
<evidence type="ECO:0000313" key="3">
    <source>
        <dbReference type="Proteomes" id="UP001570511"/>
    </source>
</evidence>
<accession>A0ABD5MEH0</accession>
<evidence type="ECO:0000313" key="2">
    <source>
        <dbReference type="EMBL" id="MFA1612315.1"/>
    </source>
</evidence>
<dbReference type="Pfam" id="PF00583">
    <property type="entry name" value="Acetyltransf_1"/>
    <property type="match status" value="1"/>
</dbReference>
<dbReference type="InterPro" id="IPR000182">
    <property type="entry name" value="GNAT_dom"/>
</dbReference>
<dbReference type="SUPFAM" id="SSF55729">
    <property type="entry name" value="Acyl-CoA N-acyltransferases (Nat)"/>
    <property type="match status" value="1"/>
</dbReference>
<sequence length="187" mass="20620">MTGEADAGDGDIDIDIRPYDPARDDRALWALKTGFERGIGAETGGDEKESAYEAKLTDDYRERWLAWVERCVDEDPDCVVVADASAADTESDGTGESDPLVGYAFVLPESLSFIWDAAVLNEIYLAPASRGTGVADDLFEAVLACARGQDLPLDRLVLDVDRENERARAFYERYGFEHWGEMVARGL</sequence>
<protein>
    <submittedName>
        <fullName evidence="2">N-acetyltransferase family protein</fullName>
    </submittedName>
</protein>
<dbReference type="AlphaFoldDB" id="A0ABD5MEH0"/>
<name>A0ABD5MEH0_9EURY</name>
<evidence type="ECO:0000259" key="1">
    <source>
        <dbReference type="PROSITE" id="PS51186"/>
    </source>
</evidence>
<dbReference type="PROSITE" id="PS51186">
    <property type="entry name" value="GNAT"/>
    <property type="match status" value="1"/>
</dbReference>
<comment type="caution">
    <text evidence="2">The sequence shown here is derived from an EMBL/GenBank/DDBJ whole genome shotgun (WGS) entry which is preliminary data.</text>
</comment>
<organism evidence="2 3">
    <name type="scientific">Halobellus rubicundus</name>
    <dbReference type="NCBI Taxonomy" id="2996466"/>
    <lineage>
        <taxon>Archaea</taxon>
        <taxon>Methanobacteriati</taxon>
        <taxon>Methanobacteriota</taxon>
        <taxon>Stenosarchaea group</taxon>
        <taxon>Halobacteria</taxon>
        <taxon>Halobacteriales</taxon>
        <taxon>Haloferacaceae</taxon>
        <taxon>Halobellus</taxon>
    </lineage>
</organism>
<gene>
    <name evidence="2" type="ORF">OS889_15070</name>
</gene>
<dbReference type="RefSeq" id="WP_372391164.1">
    <property type="nucleotide sequence ID" value="NZ_JBGNYA010000001.1"/>
</dbReference>
<keyword evidence="3" id="KW-1185">Reference proteome</keyword>
<dbReference type="Gene3D" id="3.40.630.30">
    <property type="match status" value="1"/>
</dbReference>
<dbReference type="EMBL" id="JBGNYA010000001">
    <property type="protein sequence ID" value="MFA1612315.1"/>
    <property type="molecule type" value="Genomic_DNA"/>
</dbReference>
<dbReference type="InterPro" id="IPR016181">
    <property type="entry name" value="Acyl_CoA_acyltransferase"/>
</dbReference>
<feature type="domain" description="N-acetyltransferase" evidence="1">
    <location>
        <begin position="51"/>
        <end position="187"/>
    </location>
</feature>
<dbReference type="Proteomes" id="UP001570511">
    <property type="component" value="Unassembled WGS sequence"/>
</dbReference>